<reference evidence="1 2" key="1">
    <citation type="submission" date="2021-06" db="EMBL/GenBank/DDBJ databases">
        <title>Description of novel taxa of the family Lachnospiraceae.</title>
        <authorList>
            <person name="Chaplin A.V."/>
            <person name="Sokolova S.R."/>
            <person name="Pikina A.P."/>
            <person name="Korzhanova M."/>
            <person name="Belova V."/>
            <person name="Korostin D."/>
            <person name="Efimov B.A."/>
        </authorList>
    </citation>
    <scope>NUCLEOTIDE SEQUENCE [LARGE SCALE GENOMIC DNA]</scope>
    <source>
        <strain evidence="1 2">ASD4241</strain>
    </source>
</reference>
<sequence length="403" mass="45465">MNSVSLEQIRQFRLHTHHLDTWYPKKDILKAAGACGLQNSPPGAWENALYNRVAGCSLEDLRQMLEVEKTLLQAWSFRGTPVVFPASESDTFLSGLVSGQDEPWIYTQGIQLALDFLQMSFEEALALLKQVIPKLDGEVLKSKTALDQTLAEWVRPLLPEDKRELWDKPSMYGNPDKQTVGGAVVSFLLRPCAFMGLVVFGKREGISPSFTSYKHWTGHSIGGNGDPGYKLVRKYLHCFGPASPGGFADWLGCSPVQAGRIWKTVLEEIEPVSPSGRERFILSEDRELLFSPPEPERKIHLLGGHDPYLGLQDREVLLEDRARQKQIWQTVSNPGAVLWQGKIAGMWKSRKKGKGLDIEVTLWETSDGYDKNIENKKDIENLIDQYILFQQLKLNRITFITLG</sequence>
<organism evidence="1 2">
    <name type="scientific">Diplocloster modestus</name>
    <dbReference type="NCBI Taxonomy" id="2850322"/>
    <lineage>
        <taxon>Bacteria</taxon>
        <taxon>Bacillati</taxon>
        <taxon>Bacillota</taxon>
        <taxon>Clostridia</taxon>
        <taxon>Lachnospirales</taxon>
        <taxon>Lachnospiraceae</taxon>
        <taxon>Diplocloster</taxon>
    </lineage>
</organism>
<dbReference type="Proteomes" id="UP001314681">
    <property type="component" value="Unassembled WGS sequence"/>
</dbReference>
<dbReference type="Pfam" id="PF06224">
    <property type="entry name" value="AlkZ-like"/>
    <property type="match status" value="1"/>
</dbReference>
<proteinExistence type="predicted"/>
<dbReference type="PANTHER" id="PTHR38479:SF2">
    <property type="entry name" value="WINGED HELIX DNA-BINDING DOMAIN-CONTAINING PROTEIN"/>
    <property type="match status" value="1"/>
</dbReference>
<accession>A0ABS6KBG2</accession>
<keyword evidence="1" id="KW-0238">DNA-binding</keyword>
<comment type="caution">
    <text evidence="1">The sequence shown here is derived from an EMBL/GenBank/DDBJ whole genome shotgun (WGS) entry which is preliminary data.</text>
</comment>
<gene>
    <name evidence="1" type="ORF">KTH90_17780</name>
</gene>
<evidence type="ECO:0000313" key="2">
    <source>
        <dbReference type="Proteomes" id="UP001314681"/>
    </source>
</evidence>
<protein>
    <submittedName>
        <fullName evidence="1">Winged helix DNA-binding domain-containing protein</fullName>
    </submittedName>
</protein>
<dbReference type="InterPro" id="IPR009351">
    <property type="entry name" value="AlkZ-like"/>
</dbReference>
<dbReference type="EMBL" id="JAHQCX010000014">
    <property type="protein sequence ID" value="MBU9727864.1"/>
    <property type="molecule type" value="Genomic_DNA"/>
</dbReference>
<dbReference type="GO" id="GO:0003677">
    <property type="term" value="F:DNA binding"/>
    <property type="evidence" value="ECO:0007669"/>
    <property type="project" value="UniProtKB-KW"/>
</dbReference>
<name>A0ABS6KBG2_9FIRM</name>
<dbReference type="RefSeq" id="WP_238727184.1">
    <property type="nucleotide sequence ID" value="NZ_JAHQCX010000014.1"/>
</dbReference>
<evidence type="ECO:0000313" key="1">
    <source>
        <dbReference type="EMBL" id="MBU9727864.1"/>
    </source>
</evidence>
<dbReference type="PANTHER" id="PTHR38479">
    <property type="entry name" value="LMO0824 PROTEIN"/>
    <property type="match status" value="1"/>
</dbReference>
<keyword evidence="2" id="KW-1185">Reference proteome</keyword>